<dbReference type="SUPFAM" id="SSF55785">
    <property type="entry name" value="PYP-like sensor domain (PAS domain)"/>
    <property type="match status" value="1"/>
</dbReference>
<dbReference type="SMART" id="SM00388">
    <property type="entry name" value="HisKA"/>
    <property type="match status" value="1"/>
</dbReference>
<dbReference type="SMART" id="SM00091">
    <property type="entry name" value="PAS"/>
    <property type="match status" value="1"/>
</dbReference>
<keyword evidence="7 20" id="KW-0418">Kinase</keyword>
<evidence type="ECO:0000259" key="16">
    <source>
        <dbReference type="PROSITE" id="PS50110"/>
    </source>
</evidence>
<dbReference type="CDD" id="cd00130">
    <property type="entry name" value="PAS"/>
    <property type="match status" value="1"/>
</dbReference>
<dbReference type="SMART" id="SM00304">
    <property type="entry name" value="HAMP"/>
    <property type="match status" value="1"/>
</dbReference>
<dbReference type="InterPro" id="IPR000014">
    <property type="entry name" value="PAS"/>
</dbReference>
<evidence type="ECO:0000256" key="1">
    <source>
        <dbReference type="ARBA" id="ARBA00000085"/>
    </source>
</evidence>
<dbReference type="Gene3D" id="3.40.50.2300">
    <property type="match status" value="1"/>
</dbReference>
<dbReference type="InterPro" id="IPR035965">
    <property type="entry name" value="PAS-like_dom_sf"/>
</dbReference>
<dbReference type="Pfam" id="PF00672">
    <property type="entry name" value="HAMP"/>
    <property type="match status" value="1"/>
</dbReference>
<dbReference type="Pfam" id="PF00989">
    <property type="entry name" value="PAS"/>
    <property type="match status" value="1"/>
</dbReference>
<feature type="modified residue" description="4-aspartylphosphate" evidence="12">
    <location>
        <position position="861"/>
    </location>
</feature>
<keyword evidence="5 20" id="KW-0808">Transferase</keyword>
<dbReference type="PANTHER" id="PTHR45339">
    <property type="entry name" value="HYBRID SIGNAL TRANSDUCTION HISTIDINE KINASE J"/>
    <property type="match status" value="1"/>
</dbReference>
<keyword evidence="11" id="KW-0131">Cell cycle</keyword>
<evidence type="ECO:0000256" key="12">
    <source>
        <dbReference type="PROSITE-ProRule" id="PRU00169"/>
    </source>
</evidence>
<dbReference type="Proteomes" id="UP000315440">
    <property type="component" value="Unassembled WGS sequence"/>
</dbReference>
<evidence type="ECO:0000313" key="20">
    <source>
        <dbReference type="EMBL" id="TWT91036.1"/>
    </source>
</evidence>
<sequence length="934" mass="102061">MTDHTNRTPPQDAPRGARGGLSRKLFRSHMSVAAVGFAVLLAALLGVMAIQGVADQLARVQGPTVRETMRLKAGVHRSLAALRGWVVLGDETYRNDRALAWDQDIEPAMRALHQLSTEWPQQENRDRLRLLDDKLKRLKESQWWIEDIAQTPGNQPARVLIELHANPSSEAIFTSISDTINIEKTKPAAGRRDLLGAMADLRGYFTRSWAELASIADQGSSLSETTFRSSLELAKTRSAYLWRERERLGPRQHDLIRLIESDLHAFERAADKAISLRRSDDWNVARQLLGRDAAPLAQEAIALLTAITDSKIALMSASAQSVVTLNRLTTAFGVTLMAGMIAVAWVVARRNASLLAQPIEALSLAARRLAAGELLEDLPVSADDELGDLTGAFNGMRQSLDRRASELAESNHQLRLLEERFRATIESAPIAMVMIDSEGKIVLSNAESGRLFGYPSEEILDRPIETLLPEPIRAEHVKSRQRFMKSPNPRRMGAGRELFALRKDGSQVPVEVGLNPVPTAEGTFVLSAIVDITQRKQDELDLRISREQALEAARSKSEFLANMSHEIRTPMTAILGFTNILSASDDPEQRRDAIQTIHRNGEHLLNIINDILDLSKIEAGKMSVSLSPASPGQLLSDVIELMGVKAEAAGIELSLDLDDALPESVVIDSVRLRQVLINLVGNAIKFTPQGEVKVISCYDAEQDGVEGTLCVDVVDTGIGMTAEQQAMLFRPFNQADNSMRRDFGGTGLGLTISRRFAQMMGGDVTIVSSELDQGSRFRLAVRAERAAAAPPPQPPKPADKPSAGAKLAGMSVLLAEDGPDNQRLIRYLLEKAGAEVRIVENGGAAVEAIRSEGPFECVLMDMQMPVMDGYQATRELRKSDCQTPIIALTAHAMGSDRKKCLDAGCDEYLAKPVDPFALVTTIAEQVAESLVANA</sequence>
<evidence type="ECO:0000259" key="17">
    <source>
        <dbReference type="PROSITE" id="PS50112"/>
    </source>
</evidence>
<keyword evidence="21" id="KW-1185">Reference proteome</keyword>
<dbReference type="Gene3D" id="3.30.565.10">
    <property type="entry name" value="Histidine kinase-like ATPase, C-terminal domain"/>
    <property type="match status" value="1"/>
</dbReference>
<dbReference type="FunFam" id="3.30.565.10:FF:000010">
    <property type="entry name" value="Sensor histidine kinase RcsC"/>
    <property type="match status" value="1"/>
</dbReference>
<dbReference type="PROSITE" id="PS50110">
    <property type="entry name" value="RESPONSE_REGULATORY"/>
    <property type="match status" value="1"/>
</dbReference>
<dbReference type="Pfam" id="PF02518">
    <property type="entry name" value="HATPase_c"/>
    <property type="match status" value="1"/>
</dbReference>
<dbReference type="GO" id="GO:0005524">
    <property type="term" value="F:ATP binding"/>
    <property type="evidence" value="ECO:0007669"/>
    <property type="project" value="UniProtKB-KW"/>
</dbReference>
<dbReference type="InterPro" id="IPR003594">
    <property type="entry name" value="HATPase_dom"/>
</dbReference>
<dbReference type="SMART" id="SM00387">
    <property type="entry name" value="HATPase_c"/>
    <property type="match status" value="1"/>
</dbReference>
<feature type="transmembrane region" description="Helical" evidence="14">
    <location>
        <begin position="32"/>
        <end position="54"/>
    </location>
</feature>
<evidence type="ECO:0000313" key="21">
    <source>
        <dbReference type="Proteomes" id="UP000315440"/>
    </source>
</evidence>
<dbReference type="InterPro" id="IPR011006">
    <property type="entry name" value="CheY-like_superfamily"/>
</dbReference>
<dbReference type="SUPFAM" id="SSF158472">
    <property type="entry name" value="HAMP domain-like"/>
    <property type="match status" value="1"/>
</dbReference>
<protein>
    <recommendedName>
        <fullName evidence="3">histidine kinase</fullName>
        <ecNumber evidence="3">2.7.13.3</ecNumber>
    </recommendedName>
</protein>
<dbReference type="PRINTS" id="PR00344">
    <property type="entry name" value="BCTRLSENSOR"/>
</dbReference>
<keyword evidence="14" id="KW-0812">Transmembrane</keyword>
<dbReference type="SUPFAM" id="SSF52172">
    <property type="entry name" value="CheY-like"/>
    <property type="match status" value="1"/>
</dbReference>
<evidence type="ECO:0000256" key="13">
    <source>
        <dbReference type="SAM" id="MobiDB-lite"/>
    </source>
</evidence>
<dbReference type="Gene3D" id="1.10.287.130">
    <property type="match status" value="1"/>
</dbReference>
<dbReference type="SUPFAM" id="SSF55874">
    <property type="entry name" value="ATPase domain of HSP90 chaperone/DNA topoisomerase II/histidine kinase"/>
    <property type="match status" value="1"/>
</dbReference>
<evidence type="ECO:0000256" key="2">
    <source>
        <dbReference type="ARBA" id="ARBA00004370"/>
    </source>
</evidence>
<evidence type="ECO:0000256" key="9">
    <source>
        <dbReference type="ARBA" id="ARBA00023012"/>
    </source>
</evidence>
<dbReference type="Pfam" id="PF00072">
    <property type="entry name" value="Response_reg"/>
    <property type="match status" value="1"/>
</dbReference>
<evidence type="ECO:0000256" key="3">
    <source>
        <dbReference type="ARBA" id="ARBA00012438"/>
    </source>
</evidence>
<accession>A0A5C5ZV24</accession>
<dbReference type="GO" id="GO:0006355">
    <property type="term" value="P:regulation of DNA-templated transcription"/>
    <property type="evidence" value="ECO:0007669"/>
    <property type="project" value="InterPro"/>
</dbReference>
<evidence type="ECO:0000256" key="8">
    <source>
        <dbReference type="ARBA" id="ARBA00022840"/>
    </source>
</evidence>
<dbReference type="EC" id="2.7.13.3" evidence="3"/>
<dbReference type="CDD" id="cd06225">
    <property type="entry name" value="HAMP"/>
    <property type="match status" value="1"/>
</dbReference>
<dbReference type="NCBIfam" id="TIGR00229">
    <property type="entry name" value="sensory_box"/>
    <property type="match status" value="1"/>
</dbReference>
<keyword evidence="9" id="KW-0902">Two-component regulatory system</keyword>
<keyword evidence="8" id="KW-0067">ATP-binding</keyword>
<dbReference type="InterPro" id="IPR005467">
    <property type="entry name" value="His_kinase_dom"/>
</dbReference>
<keyword evidence="14" id="KW-1133">Transmembrane helix</keyword>
<dbReference type="EMBL" id="SJPQ01000001">
    <property type="protein sequence ID" value="TWT91036.1"/>
    <property type="molecule type" value="Genomic_DNA"/>
</dbReference>
<feature type="domain" description="Histidine kinase" evidence="15">
    <location>
        <begin position="562"/>
        <end position="785"/>
    </location>
</feature>
<dbReference type="CDD" id="cd16922">
    <property type="entry name" value="HATPase_EvgS-ArcB-TorS-like"/>
    <property type="match status" value="1"/>
</dbReference>
<dbReference type="RefSeq" id="WP_146398421.1">
    <property type="nucleotide sequence ID" value="NZ_SJPQ01000001.1"/>
</dbReference>
<evidence type="ECO:0000259" key="18">
    <source>
        <dbReference type="PROSITE" id="PS50113"/>
    </source>
</evidence>
<evidence type="ECO:0000256" key="10">
    <source>
        <dbReference type="ARBA" id="ARBA00023136"/>
    </source>
</evidence>
<dbReference type="Gene3D" id="3.30.450.20">
    <property type="entry name" value="PAS domain"/>
    <property type="match status" value="1"/>
</dbReference>
<evidence type="ECO:0000256" key="6">
    <source>
        <dbReference type="ARBA" id="ARBA00022741"/>
    </source>
</evidence>
<dbReference type="InterPro" id="IPR004358">
    <property type="entry name" value="Sig_transdc_His_kin-like_C"/>
</dbReference>
<dbReference type="Gene3D" id="6.10.340.10">
    <property type="match status" value="1"/>
</dbReference>
<dbReference type="InterPro" id="IPR003661">
    <property type="entry name" value="HisK_dim/P_dom"/>
</dbReference>
<dbReference type="PROSITE" id="PS50109">
    <property type="entry name" value="HIS_KIN"/>
    <property type="match status" value="1"/>
</dbReference>
<feature type="domain" description="PAS" evidence="17">
    <location>
        <begin position="417"/>
        <end position="470"/>
    </location>
</feature>
<dbReference type="CDD" id="cd17546">
    <property type="entry name" value="REC_hyHK_CKI1_RcsC-like"/>
    <property type="match status" value="1"/>
</dbReference>
<dbReference type="FunFam" id="1.10.287.130:FF:000038">
    <property type="entry name" value="Sensory transduction histidine kinase"/>
    <property type="match status" value="1"/>
</dbReference>
<evidence type="ECO:0000259" key="19">
    <source>
        <dbReference type="PROSITE" id="PS50885"/>
    </source>
</evidence>
<evidence type="ECO:0000256" key="11">
    <source>
        <dbReference type="ARBA" id="ARBA00023306"/>
    </source>
</evidence>
<dbReference type="OrthoDB" id="9762493at2"/>
<comment type="catalytic activity">
    <reaction evidence="1">
        <text>ATP + protein L-histidine = ADP + protein N-phospho-L-histidine.</text>
        <dbReference type="EC" id="2.7.13.3"/>
    </reaction>
</comment>
<keyword evidence="4 12" id="KW-0597">Phosphoprotein</keyword>
<dbReference type="InterPro" id="IPR036890">
    <property type="entry name" value="HATPase_C_sf"/>
</dbReference>
<gene>
    <name evidence="20" type="primary">luxQ_5</name>
    <name evidence="20" type="ORF">Mal64_14350</name>
</gene>
<name>A0A5C5ZV24_9BACT</name>
<comment type="caution">
    <text evidence="20">The sequence shown here is derived from an EMBL/GenBank/DDBJ whole genome shotgun (WGS) entry which is preliminary data.</text>
</comment>
<dbReference type="CDD" id="cd00082">
    <property type="entry name" value="HisKA"/>
    <property type="match status" value="1"/>
</dbReference>
<proteinExistence type="predicted"/>
<dbReference type="PANTHER" id="PTHR45339:SF1">
    <property type="entry name" value="HYBRID SIGNAL TRANSDUCTION HISTIDINE KINASE J"/>
    <property type="match status" value="1"/>
</dbReference>
<dbReference type="AlphaFoldDB" id="A0A5C5ZV24"/>
<dbReference type="SUPFAM" id="SSF47384">
    <property type="entry name" value="Homodimeric domain of signal transducing histidine kinase"/>
    <property type="match status" value="1"/>
</dbReference>
<feature type="domain" description="PAC" evidence="18">
    <location>
        <begin position="494"/>
        <end position="544"/>
    </location>
</feature>
<feature type="domain" description="HAMP" evidence="19">
    <location>
        <begin position="353"/>
        <end position="405"/>
    </location>
</feature>
<dbReference type="InterPro" id="IPR036097">
    <property type="entry name" value="HisK_dim/P_sf"/>
</dbReference>
<reference evidence="20 21" key="1">
    <citation type="submission" date="2019-02" db="EMBL/GenBank/DDBJ databases">
        <title>Deep-cultivation of Planctomycetes and their phenomic and genomic characterization uncovers novel biology.</title>
        <authorList>
            <person name="Wiegand S."/>
            <person name="Jogler M."/>
            <person name="Boedeker C."/>
            <person name="Pinto D."/>
            <person name="Vollmers J."/>
            <person name="Rivas-Marin E."/>
            <person name="Kohn T."/>
            <person name="Peeters S.H."/>
            <person name="Heuer A."/>
            <person name="Rast P."/>
            <person name="Oberbeckmann S."/>
            <person name="Bunk B."/>
            <person name="Jeske O."/>
            <person name="Meyerdierks A."/>
            <person name="Storesund J.E."/>
            <person name="Kallscheuer N."/>
            <person name="Luecker S."/>
            <person name="Lage O.M."/>
            <person name="Pohl T."/>
            <person name="Merkel B.J."/>
            <person name="Hornburger P."/>
            <person name="Mueller R.-W."/>
            <person name="Bruemmer F."/>
            <person name="Labrenz M."/>
            <person name="Spormann A.M."/>
            <person name="Op Den Camp H."/>
            <person name="Overmann J."/>
            <person name="Amann R."/>
            <person name="Jetten M.S.M."/>
            <person name="Mascher T."/>
            <person name="Medema M.H."/>
            <person name="Devos D.P."/>
            <person name="Kaster A.-K."/>
            <person name="Ovreas L."/>
            <person name="Rohde M."/>
            <person name="Galperin M.Y."/>
            <person name="Jogler C."/>
        </authorList>
    </citation>
    <scope>NUCLEOTIDE SEQUENCE [LARGE SCALE GENOMIC DNA]</scope>
    <source>
        <strain evidence="20 21">Mal64</strain>
    </source>
</reference>
<dbReference type="InterPro" id="IPR001789">
    <property type="entry name" value="Sig_transdc_resp-reg_receiver"/>
</dbReference>
<dbReference type="Pfam" id="PF00512">
    <property type="entry name" value="HisKA"/>
    <property type="match status" value="1"/>
</dbReference>
<feature type="region of interest" description="Disordered" evidence="13">
    <location>
        <begin position="785"/>
        <end position="804"/>
    </location>
</feature>
<dbReference type="PROSITE" id="PS50112">
    <property type="entry name" value="PAS"/>
    <property type="match status" value="1"/>
</dbReference>
<dbReference type="InterPro" id="IPR003660">
    <property type="entry name" value="HAMP_dom"/>
</dbReference>
<keyword evidence="6" id="KW-0547">Nucleotide-binding</keyword>
<dbReference type="PROSITE" id="PS50885">
    <property type="entry name" value="HAMP"/>
    <property type="match status" value="1"/>
</dbReference>
<evidence type="ECO:0000256" key="5">
    <source>
        <dbReference type="ARBA" id="ARBA00022679"/>
    </source>
</evidence>
<dbReference type="PROSITE" id="PS50113">
    <property type="entry name" value="PAC"/>
    <property type="match status" value="1"/>
</dbReference>
<dbReference type="InterPro" id="IPR013767">
    <property type="entry name" value="PAS_fold"/>
</dbReference>
<dbReference type="GO" id="GO:0016020">
    <property type="term" value="C:membrane"/>
    <property type="evidence" value="ECO:0007669"/>
    <property type="project" value="UniProtKB-SubCell"/>
</dbReference>
<evidence type="ECO:0000259" key="15">
    <source>
        <dbReference type="PROSITE" id="PS50109"/>
    </source>
</evidence>
<comment type="subcellular location">
    <subcellularLocation>
        <location evidence="2">Membrane</location>
    </subcellularLocation>
</comment>
<feature type="domain" description="Response regulatory" evidence="16">
    <location>
        <begin position="811"/>
        <end position="926"/>
    </location>
</feature>
<evidence type="ECO:0000256" key="14">
    <source>
        <dbReference type="SAM" id="Phobius"/>
    </source>
</evidence>
<dbReference type="InterPro" id="IPR000700">
    <property type="entry name" value="PAS-assoc_C"/>
</dbReference>
<evidence type="ECO:0000256" key="4">
    <source>
        <dbReference type="ARBA" id="ARBA00022553"/>
    </source>
</evidence>
<organism evidence="20 21">
    <name type="scientific">Pseudobythopirellula maris</name>
    <dbReference type="NCBI Taxonomy" id="2527991"/>
    <lineage>
        <taxon>Bacteria</taxon>
        <taxon>Pseudomonadati</taxon>
        <taxon>Planctomycetota</taxon>
        <taxon>Planctomycetia</taxon>
        <taxon>Pirellulales</taxon>
        <taxon>Lacipirellulaceae</taxon>
        <taxon>Pseudobythopirellula</taxon>
    </lineage>
</organism>
<dbReference type="SMART" id="SM00448">
    <property type="entry name" value="REC"/>
    <property type="match status" value="1"/>
</dbReference>
<evidence type="ECO:0000256" key="7">
    <source>
        <dbReference type="ARBA" id="ARBA00022777"/>
    </source>
</evidence>
<keyword evidence="10 14" id="KW-0472">Membrane</keyword>
<dbReference type="GO" id="GO:0000155">
    <property type="term" value="F:phosphorelay sensor kinase activity"/>
    <property type="evidence" value="ECO:0007669"/>
    <property type="project" value="InterPro"/>
</dbReference>